<accession>A0A8T5UUJ2</accession>
<keyword evidence="2" id="KW-1185">Reference proteome</keyword>
<dbReference type="Pfam" id="PF20046">
    <property type="entry name" value="DUF6448"/>
    <property type="match status" value="1"/>
</dbReference>
<proteinExistence type="predicted"/>
<dbReference type="AlphaFoldDB" id="A0A8T5UUJ2"/>
<organism evidence="1 2">
    <name type="scientific">Methanobacterium spitsbergense</name>
    <dbReference type="NCBI Taxonomy" id="2874285"/>
    <lineage>
        <taxon>Archaea</taxon>
        <taxon>Methanobacteriati</taxon>
        <taxon>Methanobacteriota</taxon>
        <taxon>Methanomada group</taxon>
        <taxon>Methanobacteria</taxon>
        <taxon>Methanobacteriales</taxon>
        <taxon>Methanobacteriaceae</taxon>
        <taxon>Methanobacterium</taxon>
    </lineage>
</organism>
<name>A0A8T5UUJ2_9EURY</name>
<comment type="caution">
    <text evidence="1">The sequence shown here is derived from an EMBL/GenBank/DDBJ whole genome shotgun (WGS) entry which is preliminary data.</text>
</comment>
<dbReference type="InterPro" id="IPR045613">
    <property type="entry name" value="DUF6448"/>
</dbReference>
<dbReference type="Proteomes" id="UP000825933">
    <property type="component" value="Unassembled WGS sequence"/>
</dbReference>
<protein>
    <submittedName>
        <fullName evidence="1">DUF6448 family protein</fullName>
    </submittedName>
</protein>
<sequence length="173" mass="20145">MAPLCDTMDGPVVTAAELALEMENINYVIPYIKKEYERELRDAFDRVVIVRELSGEAAEVADYWFFETAIRLHMLGNGKSYNGIKHSSLNWGPVINKAEETIEIGDKTVLEEFLMNLIEESFENRFEDMMSKKEYDLNDVDAARDYITAMLEFIRFSHELYNHIEKTNQNFNP</sequence>
<evidence type="ECO:0000313" key="1">
    <source>
        <dbReference type="EMBL" id="MBZ2164870.1"/>
    </source>
</evidence>
<evidence type="ECO:0000313" key="2">
    <source>
        <dbReference type="Proteomes" id="UP000825933"/>
    </source>
</evidence>
<gene>
    <name evidence="1" type="ORF">K8N75_02240</name>
</gene>
<dbReference type="EMBL" id="JAIOUQ010000003">
    <property type="protein sequence ID" value="MBZ2164870.1"/>
    <property type="molecule type" value="Genomic_DNA"/>
</dbReference>
<dbReference type="RefSeq" id="WP_223790524.1">
    <property type="nucleotide sequence ID" value="NZ_JAIOUQ010000003.1"/>
</dbReference>
<reference evidence="2" key="1">
    <citation type="journal article" date="2022" name="Microbiol. Resour. Announc.">
        <title>Draft Genome Sequence of a Methanogenic Archaeon from West Spitsbergen Permafrost.</title>
        <authorList>
            <person name="Trubitsyn V."/>
            <person name="Rivkina E."/>
            <person name="Shcherbakova V."/>
        </authorList>
    </citation>
    <scope>NUCLEOTIDE SEQUENCE [LARGE SCALE GENOMIC DNA]</scope>
    <source>
        <strain evidence="2">VT</strain>
    </source>
</reference>